<sequence>MQTLMSFWNALPLVIQIGFKIFLIIGPLMVAILYYTYAERKVLAYMHVRIGPNRV</sequence>
<evidence type="ECO:0000256" key="3">
    <source>
        <dbReference type="ARBA" id="ARBA00022989"/>
    </source>
</evidence>
<protein>
    <recommendedName>
        <fullName evidence="7">NADH-quinone oxidoreductase subunit H</fullName>
    </recommendedName>
</protein>
<name>A0A383C3V2_9ZZZZ</name>
<evidence type="ECO:0000256" key="1">
    <source>
        <dbReference type="ARBA" id="ARBA00004141"/>
    </source>
</evidence>
<evidence type="ECO:0000256" key="2">
    <source>
        <dbReference type="ARBA" id="ARBA00022692"/>
    </source>
</evidence>
<reference evidence="6" key="1">
    <citation type="submission" date="2018-05" db="EMBL/GenBank/DDBJ databases">
        <authorList>
            <person name="Lanie J.A."/>
            <person name="Ng W.-L."/>
            <person name="Kazmierczak K.M."/>
            <person name="Andrzejewski T.M."/>
            <person name="Davidsen T.M."/>
            <person name="Wayne K.J."/>
            <person name="Tettelin H."/>
            <person name="Glass J.I."/>
            <person name="Rusch D."/>
            <person name="Podicherti R."/>
            <person name="Tsui H.-C.T."/>
            <person name="Winkler M.E."/>
        </authorList>
    </citation>
    <scope>NUCLEOTIDE SEQUENCE</scope>
</reference>
<comment type="subcellular location">
    <subcellularLocation>
        <location evidence="1">Membrane</location>
        <topology evidence="1">Multi-pass membrane protein</topology>
    </subcellularLocation>
</comment>
<dbReference type="InterPro" id="IPR001694">
    <property type="entry name" value="NADH_UbQ_OxRdtase_su1/FPO"/>
</dbReference>
<dbReference type="GO" id="GO:0016020">
    <property type="term" value="C:membrane"/>
    <property type="evidence" value="ECO:0007669"/>
    <property type="project" value="UniProtKB-SubCell"/>
</dbReference>
<keyword evidence="2 5" id="KW-0812">Transmembrane</keyword>
<organism evidence="6">
    <name type="scientific">marine metagenome</name>
    <dbReference type="NCBI Taxonomy" id="408172"/>
    <lineage>
        <taxon>unclassified sequences</taxon>
        <taxon>metagenomes</taxon>
        <taxon>ecological metagenomes</taxon>
    </lineage>
</organism>
<feature type="transmembrane region" description="Helical" evidence="5">
    <location>
        <begin position="13"/>
        <end position="37"/>
    </location>
</feature>
<gene>
    <name evidence="6" type="ORF">METZ01_LOCUS479119</name>
</gene>
<dbReference type="EMBL" id="UINC01205202">
    <property type="protein sequence ID" value="SVE26265.1"/>
    <property type="molecule type" value="Genomic_DNA"/>
</dbReference>
<evidence type="ECO:0008006" key="7">
    <source>
        <dbReference type="Google" id="ProtNLM"/>
    </source>
</evidence>
<proteinExistence type="predicted"/>
<feature type="non-terminal residue" evidence="6">
    <location>
        <position position="55"/>
    </location>
</feature>
<evidence type="ECO:0000256" key="4">
    <source>
        <dbReference type="ARBA" id="ARBA00023136"/>
    </source>
</evidence>
<evidence type="ECO:0000256" key="5">
    <source>
        <dbReference type="SAM" id="Phobius"/>
    </source>
</evidence>
<dbReference type="AlphaFoldDB" id="A0A383C3V2"/>
<accession>A0A383C3V2</accession>
<dbReference type="Pfam" id="PF00146">
    <property type="entry name" value="NADHdh"/>
    <property type="match status" value="1"/>
</dbReference>
<evidence type="ECO:0000313" key="6">
    <source>
        <dbReference type="EMBL" id="SVE26265.1"/>
    </source>
</evidence>
<keyword evidence="3 5" id="KW-1133">Transmembrane helix</keyword>
<keyword evidence="4 5" id="KW-0472">Membrane</keyword>